<dbReference type="eggNOG" id="ENOG50347RH">
    <property type="taxonomic scope" value="Bacteria"/>
</dbReference>
<dbReference type="HOGENOM" id="CLU_462195_0_0_10"/>
<dbReference type="Proteomes" id="UP000003089">
    <property type="component" value="Unassembled WGS sequence"/>
</dbReference>
<evidence type="ECO:0000313" key="2">
    <source>
        <dbReference type="EMBL" id="EIY53724.1"/>
    </source>
</evidence>
<reference evidence="2 3" key="1">
    <citation type="submission" date="2012-02" db="EMBL/GenBank/DDBJ databases">
        <title>The Genome Sequence of Bacteroides nordii CL02T12C05.</title>
        <authorList>
            <consortium name="The Broad Institute Genome Sequencing Platform"/>
            <person name="Earl A."/>
            <person name="Ward D."/>
            <person name="Feldgarden M."/>
            <person name="Gevers D."/>
            <person name="Zitomersky N.L."/>
            <person name="Coyne M.J."/>
            <person name="Comstock L.E."/>
            <person name="Young S.K."/>
            <person name="Zeng Q."/>
            <person name="Gargeya S."/>
            <person name="Fitzgerald M."/>
            <person name="Haas B."/>
            <person name="Abouelleil A."/>
            <person name="Alvarado L."/>
            <person name="Arachchi H.M."/>
            <person name="Berlin A."/>
            <person name="Chapman S.B."/>
            <person name="Gearin G."/>
            <person name="Goldberg J."/>
            <person name="Griggs A."/>
            <person name="Gujja S."/>
            <person name="Hansen M."/>
            <person name="Heiman D."/>
            <person name="Howarth C."/>
            <person name="Larimer J."/>
            <person name="Lui A."/>
            <person name="MacDonald P.J.P."/>
            <person name="McCowen C."/>
            <person name="Montmayeur A."/>
            <person name="Murphy C."/>
            <person name="Neiman D."/>
            <person name="Pearson M."/>
            <person name="Priest M."/>
            <person name="Roberts A."/>
            <person name="Saif S."/>
            <person name="Shea T."/>
            <person name="Sisk P."/>
            <person name="Stolte C."/>
            <person name="Sykes S."/>
            <person name="Wortman J."/>
            <person name="Nusbaum C."/>
            <person name="Birren B."/>
        </authorList>
    </citation>
    <scope>NUCLEOTIDE SEQUENCE [LARGE SCALE GENOMIC DNA]</scope>
    <source>
        <strain evidence="2 3">CL02T12C05</strain>
    </source>
</reference>
<dbReference type="STRING" id="997884.HMPREF1068_00894"/>
<dbReference type="AlphaFoldDB" id="I9H2N4"/>
<dbReference type="InterPro" id="IPR026444">
    <property type="entry name" value="Secre_tail"/>
</dbReference>
<dbReference type="NCBIfam" id="TIGR04183">
    <property type="entry name" value="Por_Secre_tail"/>
    <property type="match status" value="1"/>
</dbReference>
<keyword evidence="3" id="KW-1185">Reference proteome</keyword>
<organism evidence="2 3">
    <name type="scientific">Bacteroides nordii CL02T12C05</name>
    <dbReference type="NCBI Taxonomy" id="997884"/>
    <lineage>
        <taxon>Bacteria</taxon>
        <taxon>Pseudomonadati</taxon>
        <taxon>Bacteroidota</taxon>
        <taxon>Bacteroidia</taxon>
        <taxon>Bacteroidales</taxon>
        <taxon>Bacteroidaceae</taxon>
        <taxon>Bacteroides</taxon>
    </lineage>
</organism>
<evidence type="ECO:0000256" key="1">
    <source>
        <dbReference type="SAM" id="SignalP"/>
    </source>
</evidence>
<sequence>MKKHFLILICLLIMQNMGLVVAQQDTILVFEGRLDTSPVSTQTIKPCLLRTERLSSDFGGVIEVQFGGGMSEEMQYAIKAAAQLWEEKLYIPKKIILKFEKERMGVEAADFAAQVRYTLLPGGNEAYPQSFFMNFLTDNKRLAEDAIILVNEDVDWDYSFSGEITNKKNLTTAMLRAIAMSLGFGSSVVNNPAKGVVFSTRRYFSPFDNLIVNSNNIRLNTMPNNGRTSQELISYVSGDNVYYKTPNNDSFKLYAPSEFHGYNYLSYFDTKGDLMSYNIRIGDKNQQIDEKTLEVLKEIGWKEPENSLKIMAKDINATGMASAFQGYSFHAETTSGNITDYSWKYELLNNEMVFDSIKVGNSSEFSIDKVDDLTKYYKNINGDIKGKISLNATVNGTKMSKVFYIYLATKPTFISVKVDAITRVPGSSFYSLDLTVIYSGADYLYTEQSEEFGVFMNTHTFEIPYIVHLHYEHIHVDGRVWVDLVLNNEVGKAYYTVEIPSQLNSLDDSTQIKEKVADPNIVQVEVRDIQGRIILQTRNYEDVERLPKGMYIIMITYVNGEKITKKICK</sequence>
<name>I9H2N4_9BACE</name>
<feature type="signal peptide" evidence="1">
    <location>
        <begin position="1"/>
        <end position="22"/>
    </location>
</feature>
<evidence type="ECO:0008006" key="4">
    <source>
        <dbReference type="Google" id="ProtNLM"/>
    </source>
</evidence>
<dbReference type="PATRIC" id="fig|997884.3.peg.903"/>
<evidence type="ECO:0000313" key="3">
    <source>
        <dbReference type="Proteomes" id="UP000003089"/>
    </source>
</evidence>
<dbReference type="RefSeq" id="WP_007483846.1">
    <property type="nucleotide sequence ID" value="NZ_JH724314.1"/>
</dbReference>
<gene>
    <name evidence="2" type="ORF">HMPREF1068_00894</name>
</gene>
<protein>
    <recommendedName>
        <fullName evidence="4">Secretion system C-terminal sorting domain-containing protein</fullName>
    </recommendedName>
</protein>
<proteinExistence type="predicted"/>
<keyword evidence="1" id="KW-0732">Signal</keyword>
<dbReference type="EMBL" id="AGXS01000011">
    <property type="protein sequence ID" value="EIY53724.1"/>
    <property type="molecule type" value="Genomic_DNA"/>
</dbReference>
<feature type="chain" id="PRO_5003720856" description="Secretion system C-terminal sorting domain-containing protein" evidence="1">
    <location>
        <begin position="23"/>
        <end position="569"/>
    </location>
</feature>
<comment type="caution">
    <text evidence="2">The sequence shown here is derived from an EMBL/GenBank/DDBJ whole genome shotgun (WGS) entry which is preliminary data.</text>
</comment>
<accession>I9H2N4</accession>